<dbReference type="Gene3D" id="3.20.20.10">
    <property type="entry name" value="Alanine racemase"/>
    <property type="match status" value="1"/>
</dbReference>
<feature type="modified residue" description="N6-(pyridoxal phosphate)lysine" evidence="3">
    <location>
        <position position="48"/>
    </location>
</feature>
<dbReference type="PRINTS" id="PR01179">
    <property type="entry name" value="ODADCRBXLASE"/>
</dbReference>
<dbReference type="GeneID" id="95804631"/>
<dbReference type="InterPro" id="IPR022644">
    <property type="entry name" value="De-COase2_N"/>
</dbReference>
<feature type="domain" description="Orn/DAP/Arg decarboxylase 2 N-terminal" evidence="4">
    <location>
        <begin position="25"/>
        <end position="275"/>
    </location>
</feature>
<sequence>MSELAELFDRPDAPQTPAYLYDTDELARSYAALRAALPGPAELFYSLKANPHPTVVADLTAAGCRAEVCSPGELRVALAAGCDPVEVLYTGPGKRDVDLVEAVRAGVGLFSVDSPYGLDQLDRVAREHGVEVRALVRINDDTPAPGQGLTMTGVASQFGADVRWVLDRPELFGPRRNVAPVGFHLYMGSNVDGEDALLAQFTQSVDTVRRLAAATGTQPELIDLGGGFGAPFARAGDRPDLPKLADRLTALLADAFPGWPERGPGVAFESGRYLVGTCGTLVTRVLDVKRSQGATVVVLESGIHHLGGMSGLRRLPPIVPDLLTVDAAAGPPVPGTIVTGPLCTPLDTWARAAALPPLVPGQLVAVPNVGAYGLYASLVAFLAHPMPVEVTVAGGRITGVTRLELTRHTVIGSDRG</sequence>
<evidence type="ECO:0000313" key="5">
    <source>
        <dbReference type="EMBL" id="SCG18601.1"/>
    </source>
</evidence>
<accession>A0A1C5GFL2</accession>
<keyword evidence="6" id="KW-1185">Reference proteome</keyword>
<organism evidence="5 6">
    <name type="scientific">Micromonospora echinofusca</name>
    <dbReference type="NCBI Taxonomy" id="47858"/>
    <lineage>
        <taxon>Bacteria</taxon>
        <taxon>Bacillati</taxon>
        <taxon>Actinomycetota</taxon>
        <taxon>Actinomycetes</taxon>
        <taxon>Micromonosporales</taxon>
        <taxon>Micromonosporaceae</taxon>
        <taxon>Micromonospora</taxon>
    </lineage>
</organism>
<dbReference type="PANTHER" id="PTHR43727:SF2">
    <property type="entry name" value="GROUP IV DECARBOXYLASE"/>
    <property type="match status" value="1"/>
</dbReference>
<dbReference type="Proteomes" id="UP000198251">
    <property type="component" value="Chromosome I"/>
</dbReference>
<proteinExistence type="predicted"/>
<dbReference type="PROSITE" id="PS00879">
    <property type="entry name" value="ODR_DC_2_2"/>
    <property type="match status" value="1"/>
</dbReference>
<name>A0A1C5GFL2_MICEH</name>
<evidence type="ECO:0000256" key="1">
    <source>
        <dbReference type="ARBA" id="ARBA00001933"/>
    </source>
</evidence>
<dbReference type="EMBL" id="LT607733">
    <property type="protein sequence ID" value="SCG18601.1"/>
    <property type="molecule type" value="Genomic_DNA"/>
</dbReference>
<dbReference type="InterPro" id="IPR029066">
    <property type="entry name" value="PLP-binding_barrel"/>
</dbReference>
<evidence type="ECO:0000256" key="3">
    <source>
        <dbReference type="PIRSR" id="PIRSR600183-50"/>
    </source>
</evidence>
<gene>
    <name evidence="5" type="ORF">GA0070610_4947</name>
</gene>
<dbReference type="GO" id="GO:0008836">
    <property type="term" value="F:diaminopimelate decarboxylase activity"/>
    <property type="evidence" value="ECO:0007669"/>
    <property type="project" value="TreeGrafter"/>
</dbReference>
<dbReference type="InterPro" id="IPR022657">
    <property type="entry name" value="De-COase2_CS"/>
</dbReference>
<feature type="active site" description="Proton donor" evidence="3">
    <location>
        <position position="343"/>
    </location>
</feature>
<dbReference type="Pfam" id="PF02784">
    <property type="entry name" value="Orn_Arg_deC_N"/>
    <property type="match status" value="1"/>
</dbReference>
<dbReference type="InterPro" id="IPR000183">
    <property type="entry name" value="Orn/DAP/Arg_de-COase"/>
</dbReference>
<dbReference type="Gene3D" id="2.40.37.10">
    <property type="entry name" value="Lyase, Ornithine Decarboxylase, Chain A, domain 1"/>
    <property type="match status" value="1"/>
</dbReference>
<evidence type="ECO:0000256" key="2">
    <source>
        <dbReference type="ARBA" id="ARBA00022898"/>
    </source>
</evidence>
<reference evidence="5 6" key="1">
    <citation type="submission" date="2016-06" db="EMBL/GenBank/DDBJ databases">
        <authorList>
            <person name="Kjaerup R.B."/>
            <person name="Dalgaard T.S."/>
            <person name="Juul-Madsen H.R."/>
        </authorList>
    </citation>
    <scope>NUCLEOTIDE SEQUENCE [LARGE SCALE GENOMIC DNA]</scope>
    <source>
        <strain evidence="5 6">DSM 43913</strain>
    </source>
</reference>
<dbReference type="AlphaFoldDB" id="A0A1C5GFL2"/>
<dbReference type="PANTHER" id="PTHR43727">
    <property type="entry name" value="DIAMINOPIMELATE DECARBOXYLASE"/>
    <property type="match status" value="1"/>
</dbReference>
<dbReference type="SUPFAM" id="SSF51419">
    <property type="entry name" value="PLP-binding barrel"/>
    <property type="match status" value="1"/>
</dbReference>
<dbReference type="RefSeq" id="WP_089002192.1">
    <property type="nucleotide sequence ID" value="NZ_JBFAAC010000003.1"/>
</dbReference>
<protein>
    <submittedName>
        <fullName evidence="5">Diaminopimelate decarboxylase</fullName>
    </submittedName>
</protein>
<dbReference type="GO" id="GO:0009089">
    <property type="term" value="P:lysine biosynthetic process via diaminopimelate"/>
    <property type="evidence" value="ECO:0007669"/>
    <property type="project" value="TreeGrafter"/>
</dbReference>
<dbReference type="CDD" id="cd06839">
    <property type="entry name" value="PLPDE_III_Btrk_like"/>
    <property type="match status" value="1"/>
</dbReference>
<comment type="cofactor">
    <cofactor evidence="1 3">
        <name>pyridoxal 5'-phosphate</name>
        <dbReference type="ChEBI" id="CHEBI:597326"/>
    </cofactor>
</comment>
<dbReference type="SUPFAM" id="SSF50621">
    <property type="entry name" value="Alanine racemase C-terminal domain-like"/>
    <property type="match status" value="1"/>
</dbReference>
<evidence type="ECO:0000313" key="6">
    <source>
        <dbReference type="Proteomes" id="UP000198251"/>
    </source>
</evidence>
<keyword evidence="2 3" id="KW-0663">Pyridoxal phosphate</keyword>
<dbReference type="InterPro" id="IPR009006">
    <property type="entry name" value="Ala_racemase/Decarboxylase_C"/>
</dbReference>
<evidence type="ECO:0000259" key="4">
    <source>
        <dbReference type="Pfam" id="PF02784"/>
    </source>
</evidence>